<name>A0ABY4PTE1_9ACTN</name>
<feature type="transmembrane region" description="Helical" evidence="2">
    <location>
        <begin position="305"/>
        <end position="334"/>
    </location>
</feature>
<keyword evidence="2" id="KW-0812">Transmembrane</keyword>
<dbReference type="PANTHER" id="PTHR32305:SF15">
    <property type="entry name" value="PROTEIN RHSA-RELATED"/>
    <property type="match status" value="1"/>
</dbReference>
<keyword evidence="2" id="KW-1133">Transmembrane helix</keyword>
<dbReference type="Gene3D" id="1.10.287.1060">
    <property type="entry name" value="ESAT-6-like"/>
    <property type="match status" value="1"/>
</dbReference>
<evidence type="ECO:0000313" key="6">
    <source>
        <dbReference type="EMBL" id="UQT57016.1"/>
    </source>
</evidence>
<feature type="compositionally biased region" description="Polar residues" evidence="1">
    <location>
        <begin position="1571"/>
        <end position="1582"/>
    </location>
</feature>
<dbReference type="InterPro" id="IPR049082">
    <property type="entry name" value="T7SS_signal"/>
</dbReference>
<feature type="compositionally biased region" description="Basic and acidic residues" evidence="1">
    <location>
        <begin position="248"/>
        <end position="272"/>
    </location>
</feature>
<dbReference type="NCBIfam" id="TIGR01643">
    <property type="entry name" value="YD_repeat_2x"/>
    <property type="match status" value="11"/>
</dbReference>
<dbReference type="PANTHER" id="PTHR32305">
    <property type="match status" value="1"/>
</dbReference>
<feature type="domain" description="Putative T7SS secretion signal" evidence="5">
    <location>
        <begin position="77"/>
        <end position="276"/>
    </location>
</feature>
<dbReference type="InterPro" id="IPR001826">
    <property type="entry name" value="RHS"/>
</dbReference>
<keyword evidence="7" id="KW-1185">Reference proteome</keyword>
<dbReference type="NCBIfam" id="TIGR03696">
    <property type="entry name" value="Rhs_assc_core"/>
    <property type="match status" value="1"/>
</dbReference>
<evidence type="ECO:0000256" key="1">
    <source>
        <dbReference type="SAM" id="MobiDB-lite"/>
    </source>
</evidence>
<dbReference type="InterPro" id="IPR031325">
    <property type="entry name" value="RHS_repeat"/>
</dbReference>
<evidence type="ECO:0000256" key="2">
    <source>
        <dbReference type="SAM" id="Phobius"/>
    </source>
</evidence>
<feature type="compositionally biased region" description="Basic and acidic residues" evidence="1">
    <location>
        <begin position="189"/>
        <end position="219"/>
    </location>
</feature>
<dbReference type="Proteomes" id="UP000829992">
    <property type="component" value="Chromosome"/>
</dbReference>
<feature type="domain" description="DUF6531" evidence="4">
    <location>
        <begin position="410"/>
        <end position="482"/>
    </location>
</feature>
<evidence type="ECO:0000259" key="5">
    <source>
        <dbReference type="Pfam" id="PF21725"/>
    </source>
</evidence>
<dbReference type="Pfam" id="PF14412">
    <property type="entry name" value="AHH"/>
    <property type="match status" value="1"/>
</dbReference>
<dbReference type="InterPro" id="IPR045351">
    <property type="entry name" value="DUF6531"/>
</dbReference>
<dbReference type="RefSeq" id="WP_249588436.1">
    <property type="nucleotide sequence ID" value="NZ_BAAAQL010000037.1"/>
</dbReference>
<dbReference type="InterPro" id="IPR032871">
    <property type="entry name" value="AHH_dom_containing"/>
</dbReference>
<dbReference type="Pfam" id="PF03527">
    <property type="entry name" value="RHS"/>
    <property type="match status" value="1"/>
</dbReference>
<feature type="region of interest" description="Disordered" evidence="1">
    <location>
        <begin position="1561"/>
        <end position="1582"/>
    </location>
</feature>
<feature type="compositionally biased region" description="Polar residues" evidence="1">
    <location>
        <begin position="175"/>
        <end position="187"/>
    </location>
</feature>
<dbReference type="Pfam" id="PF20148">
    <property type="entry name" value="DUF6531"/>
    <property type="match status" value="1"/>
</dbReference>
<evidence type="ECO:0000259" key="4">
    <source>
        <dbReference type="Pfam" id="PF20148"/>
    </source>
</evidence>
<dbReference type="Pfam" id="PF05593">
    <property type="entry name" value="RHS_repeat"/>
    <property type="match status" value="8"/>
</dbReference>
<feature type="region of interest" description="Disordered" evidence="1">
    <location>
        <begin position="1"/>
        <end position="29"/>
    </location>
</feature>
<dbReference type="Pfam" id="PF21725">
    <property type="entry name" value="T7SS_signal"/>
    <property type="match status" value="1"/>
</dbReference>
<dbReference type="InterPro" id="IPR006530">
    <property type="entry name" value="YD"/>
</dbReference>
<dbReference type="EMBL" id="CP097289">
    <property type="protein sequence ID" value="UQT57016.1"/>
    <property type="molecule type" value="Genomic_DNA"/>
</dbReference>
<organism evidence="6 7">
    <name type="scientific">Streptomyces durmitorensis</name>
    <dbReference type="NCBI Taxonomy" id="319947"/>
    <lineage>
        <taxon>Bacteria</taxon>
        <taxon>Bacillati</taxon>
        <taxon>Actinomycetota</taxon>
        <taxon>Actinomycetes</taxon>
        <taxon>Kitasatosporales</taxon>
        <taxon>Streptomycetaceae</taxon>
        <taxon>Streptomyces</taxon>
    </lineage>
</organism>
<sequence>MGRRQAQSDPELSEPPSDHPLLPLPSAVPPFRSPHAASNFACAYERLWGGSYGGCGMAGNRPADWHVLDLDRDPTPGDPDRVRNLAKNLHDFADDVSKVLRDIKGMAGEDAILTWAGKTAESFTAEFEDAPGKLKKLKKSYEMAGDALSTYWPELERAQALADKALVKGREAQGDLSSAQTRLTSADSWMDKAGKEADKYKDDKDSGKDVPKPDPDKVKAATRNANSAEKAQTAAKSDVSAAKSNLDAAKKMAEDARKMREDAAGTAKKKLEDASDAGIQNRKWWEEVGDWVTDNWDTIVAVCKVVVAVLGVIAMIIGGPILGAIVLIAALVVLADTLNKYANGEAGLLDVAFAALDCIPGMKGLTSLRGLAKGAMGLKAGMKGLSLGVKGLGKGARAMGRQVKKLFTCGDPIDIATGDMVMSATDVELSGMLPLVLERHYRTSVSNGRLFGRSWTSTLDQRLRLEATSALLATADGMILVYPVPEPDVPVLPVEGPAWPLCWDGHPGGTLTVEQPETGLRLHFRPSQGGSPDELPLAMISDRNDNTIEVTYDTDGLPDEVTHHGGYRVGVTCADGRVTELSLRSHPEQPTLVRFGYDEHGRLAEVYDSSGQPQKLFHDDQHRINGWEDRNGAWYRYEYDPDGRCVATRGVDGLLNNTFDYDDEAHVTTVVDALGFSTRFQFNDSYQLVAETDPMGNTVLQEWDHRDQMVSWTDALGRTLRMERDDMGNLTKVQLPDGATSRVSYNDLNLPVEQVSYDGTTVRQEWDERGNCISLTEADGATTRFTRGGTGALTSVTDALGAVSRFTNNEAGRQLTATEPLGATTRYEYDPFGRQTAISDPLGATTRLLWTVEGQMAARTHPDGSIESWTYDGEGNWLTHTDALGQVTRHTYGAFGLLVSRTTPDGARYTFTHDAELRLIQVMGPAGLAWDYAYDPASRLISESDFDGRTIAYQYDAAGQLLSRTNAVGQTTTFTYDVAGNQVEKCVDGVTTVYTHDAASRVLTAVSPDATLTYTYDQVGRKTTEAVDGRTLSTSYDALSRPTRRTTPAGATSTYRYDTAGRRTTLTASGHALTSVYDDLGREIARGIGGTGTSLALSWDAEGRLTEQALTGSGGSRPHLRRAYAYRADGNAVSVDDFATGRREFDLDTMGHVTAVRADGWSESYAYDASGNQTRAAWPDAFHGADARGDRSYSGSRVTRAGSVHYEYDGAGRVVLRRKTRLSRKPDIWRYSWDGEDHLTAVTTPDGTCWRYAYDSLGRRVAKRRLAADGETVVDEIRFVWDGPHLVEQTAWPSNSPDQSTTITWDRDGLIPVAQTERTTREGAPQDGANPGDVDERFFAIVTDLVGAPTELVDEEGIIVWRSETTLWGLTTWNADASTSTPLRFPGQYFDPETELHYNNLRHYDPTTATYISPDPLGLDAGPNPRAYVANPQRWTDYLGLVCDSVILGRNLAADGRPVLPGQAAAHIVPSGIKRPKSLAVDSRAILKRYNVDINDAANGIPLGHAKPHNFTHRDKFLIRLNQHLVDTEAIGLARGHSVAQIGASIRQELRSIGKQVQHELSPGQMVNGAPSPTATWTRLTP</sequence>
<dbReference type="InterPro" id="IPR050708">
    <property type="entry name" value="T6SS_VgrG/RHS"/>
</dbReference>
<evidence type="ECO:0000259" key="3">
    <source>
        <dbReference type="Pfam" id="PF03527"/>
    </source>
</evidence>
<feature type="domain" description="RHS protein conserved region" evidence="3">
    <location>
        <begin position="1341"/>
        <end position="1370"/>
    </location>
</feature>
<reference evidence="6 7" key="1">
    <citation type="submission" date="2022-05" db="EMBL/GenBank/DDBJ databases">
        <authorList>
            <person name="Zhou X."/>
            <person name="Li K."/>
            <person name="Man Y."/>
        </authorList>
    </citation>
    <scope>NUCLEOTIDE SEQUENCE [LARGE SCALE GENOMIC DNA]</scope>
    <source>
        <strain evidence="6 7">MS405</strain>
    </source>
</reference>
<dbReference type="InterPro" id="IPR022385">
    <property type="entry name" value="Rhs_assc_core"/>
</dbReference>
<accession>A0ABY4PTE1</accession>
<protein>
    <submittedName>
        <fullName evidence="6">DUF6531 domain-containing protein</fullName>
    </submittedName>
</protein>
<feature type="region of interest" description="Disordered" evidence="1">
    <location>
        <begin position="170"/>
        <end position="272"/>
    </location>
</feature>
<evidence type="ECO:0000313" key="7">
    <source>
        <dbReference type="Proteomes" id="UP000829992"/>
    </source>
</evidence>
<gene>
    <name evidence="6" type="ORF">M4V62_18975</name>
</gene>
<dbReference type="Gene3D" id="2.180.10.10">
    <property type="entry name" value="RHS repeat-associated core"/>
    <property type="match status" value="3"/>
</dbReference>
<keyword evidence="2" id="KW-0472">Membrane</keyword>
<proteinExistence type="predicted"/>